<reference evidence="4" key="1">
    <citation type="submission" date="2021-02" db="EMBL/GenBank/DDBJ databases">
        <authorList>
            <person name="Nowell W R."/>
        </authorList>
    </citation>
    <scope>NUCLEOTIDE SEQUENCE</scope>
</reference>
<accession>A0A814XQS2</accession>
<evidence type="ECO:0000256" key="2">
    <source>
        <dbReference type="SAM" id="Phobius"/>
    </source>
</evidence>
<comment type="caution">
    <text evidence="4">The sequence shown here is derived from an EMBL/GenBank/DDBJ whole genome shotgun (WGS) entry which is preliminary data.</text>
</comment>
<feature type="compositionally biased region" description="Low complexity" evidence="1">
    <location>
        <begin position="547"/>
        <end position="562"/>
    </location>
</feature>
<dbReference type="OrthoDB" id="6475849at2759"/>
<feature type="domain" description="Peptidase M13 N-terminal" evidence="3">
    <location>
        <begin position="140"/>
        <end position="528"/>
    </location>
</feature>
<dbReference type="EMBL" id="CAJNOO010001950">
    <property type="protein sequence ID" value="CAF1219150.1"/>
    <property type="molecule type" value="Genomic_DNA"/>
</dbReference>
<gene>
    <name evidence="4" type="ORF">RFH988_LOCUS25545</name>
</gene>
<dbReference type="Gene3D" id="3.40.390.10">
    <property type="entry name" value="Collagenase (Catalytic Domain)"/>
    <property type="match status" value="1"/>
</dbReference>
<keyword evidence="2" id="KW-0812">Transmembrane</keyword>
<dbReference type="Proteomes" id="UP000663882">
    <property type="component" value="Unassembled WGS sequence"/>
</dbReference>
<dbReference type="AlphaFoldDB" id="A0A814XQS2"/>
<dbReference type="PANTHER" id="PTHR11733:SF133">
    <property type="entry name" value="PHOSPHATE-REGULATING NEUTRAL ENDOPEPTIDASE PHEX"/>
    <property type="match status" value="1"/>
</dbReference>
<dbReference type="InterPro" id="IPR008753">
    <property type="entry name" value="Peptidase_M13_N"/>
</dbReference>
<sequence length="1167" mass="135470">MKTQSSGAVKIKRTSSLINKCLFDDDYDEDTDDIQTKNQLDIDYEEHGEDSDDEDEIEIKDENTLEFIYENDFFYLLTGSAISRPKSKRIHRFLGALVGICVICTCVLAVILVGHKLCITQYCFKAASYLIATIDETVEPCEDFYHFACGRWIKNTQIPDNALTASLLKTQLNDNLIDILTPLPTNDATEPKAISNARVLYHSCINEENIEKEGIDSILLLINQEFGGWPILQGSSWNASTFNLFNLLLKLRQYSNDIIFSVDTSIDEKNSTEYEIVIGRSVLGLDKQQYYFNETKMTNAYQRFITDVAIALTNNTSMIEQDVKYIFEFEKEIAKYYWTTADQLGRQNPTIRTTVDNIPQLLNTTFNLTNYLRSAFSWAGIDILDSDIVTVDELDYFYNISLIIDQTPPRTLQNYVIWRFMMDQIHNMPKRFRSIEKDFDHIVRGTATEEARTVMCGNYVNDNMGFAVSKLYIKKYFDYNARNQSFEIVRNIRKAFINTLNESTWMDNISKSKAIEKAEAIDEKIGYPDYLASDNVTQLETEYAEINNNNNKKQQKNLSKSNTDTRKNGVSNRQTITTTEVPIYKEHVVNDNKRKKTRGKHQRQMNISNPEKDDEIILLNNDNEVTTTISSSSIRDKHKMKTYLQGFKILAYLKDRVNDDQKLKFDLKDVFNEVCAYAKNTIETYDKWVHNHCEAQVWQRFYDLGKHKDHWAKEVVNITHTWEAKTNIVLCEKKISHFTSAYFDANNIIIQNTRELSATVIANRAHNLMLDYIKEATKGLSKTSINRIRHASIEKDEWDALKAFEDVASEQQKIYAKTFCKPALKAYQKKKKNFDLVAAHISYDIVPKILPQDYVFNLPMDENSLSSEQVQENKVNIHKLSRDFRLKATELYLKIVKEEFEFQKERLEKLLEDSPQDSNEMLPLTQTVNDEEPFDDDDEVNINNNDEVNINNNDEEIFTQKPRTPKRRRKKFEATQTVIRKTDKSKVFHLGKVDDYKVKAQIYMTKTKAYQVFGTTNPLEFLVERTNNFLYGLWCNKHITQKQYEKLKVRKDEAELAHLYFLPKAYKPGKPLKPIMSGLKSPTIAISRWLDGTLRPLFNRLASDTTITNGVQLIKQVESWSAKYLTPTTSFVTIDVTGLYTMIPQERGITAIKRLIEASNFETNRWR</sequence>
<protein>
    <recommendedName>
        <fullName evidence="3">Peptidase M13 N-terminal domain-containing protein</fullName>
    </recommendedName>
</protein>
<evidence type="ECO:0000313" key="5">
    <source>
        <dbReference type="Proteomes" id="UP000663882"/>
    </source>
</evidence>
<dbReference type="InterPro" id="IPR000718">
    <property type="entry name" value="Peptidase_M13"/>
</dbReference>
<feature type="transmembrane region" description="Helical" evidence="2">
    <location>
        <begin position="93"/>
        <end position="114"/>
    </location>
</feature>
<evidence type="ECO:0000313" key="4">
    <source>
        <dbReference type="EMBL" id="CAF1219150.1"/>
    </source>
</evidence>
<dbReference type="Pfam" id="PF05649">
    <property type="entry name" value="Peptidase_M13_N"/>
    <property type="match status" value="1"/>
</dbReference>
<dbReference type="GO" id="GO:0016485">
    <property type="term" value="P:protein processing"/>
    <property type="evidence" value="ECO:0007669"/>
    <property type="project" value="TreeGrafter"/>
</dbReference>
<dbReference type="InterPro" id="IPR042089">
    <property type="entry name" value="Peptidase_M13_dom_2"/>
</dbReference>
<dbReference type="PANTHER" id="PTHR11733">
    <property type="entry name" value="ZINC METALLOPROTEASE FAMILY M13 NEPRILYSIN-RELATED"/>
    <property type="match status" value="1"/>
</dbReference>
<keyword evidence="2" id="KW-0472">Membrane</keyword>
<dbReference type="CDD" id="cd08662">
    <property type="entry name" value="M13"/>
    <property type="match status" value="1"/>
</dbReference>
<dbReference type="PROSITE" id="PS51885">
    <property type="entry name" value="NEPRILYSIN"/>
    <property type="match status" value="1"/>
</dbReference>
<dbReference type="GO" id="GO:0005886">
    <property type="term" value="C:plasma membrane"/>
    <property type="evidence" value="ECO:0007669"/>
    <property type="project" value="TreeGrafter"/>
</dbReference>
<dbReference type="GO" id="GO:0004222">
    <property type="term" value="F:metalloendopeptidase activity"/>
    <property type="evidence" value="ECO:0007669"/>
    <property type="project" value="InterPro"/>
</dbReference>
<keyword evidence="2" id="KW-1133">Transmembrane helix</keyword>
<organism evidence="4 5">
    <name type="scientific">Rotaria sordida</name>
    <dbReference type="NCBI Taxonomy" id="392033"/>
    <lineage>
        <taxon>Eukaryota</taxon>
        <taxon>Metazoa</taxon>
        <taxon>Spiralia</taxon>
        <taxon>Gnathifera</taxon>
        <taxon>Rotifera</taxon>
        <taxon>Eurotatoria</taxon>
        <taxon>Bdelloidea</taxon>
        <taxon>Philodinida</taxon>
        <taxon>Philodinidae</taxon>
        <taxon>Rotaria</taxon>
    </lineage>
</organism>
<dbReference type="SUPFAM" id="SSF55486">
    <property type="entry name" value="Metalloproteases ('zincins'), catalytic domain"/>
    <property type="match status" value="1"/>
</dbReference>
<dbReference type="InterPro" id="IPR024079">
    <property type="entry name" value="MetalloPept_cat_dom_sf"/>
</dbReference>
<name>A0A814XQS2_9BILA</name>
<evidence type="ECO:0000256" key="1">
    <source>
        <dbReference type="SAM" id="MobiDB-lite"/>
    </source>
</evidence>
<proteinExistence type="predicted"/>
<evidence type="ECO:0000259" key="3">
    <source>
        <dbReference type="Pfam" id="PF05649"/>
    </source>
</evidence>
<dbReference type="Gene3D" id="1.10.1380.10">
    <property type="entry name" value="Neutral endopeptidase , domain2"/>
    <property type="match status" value="1"/>
</dbReference>
<feature type="region of interest" description="Disordered" evidence="1">
    <location>
        <begin position="545"/>
        <end position="574"/>
    </location>
</feature>